<organism evidence="8 9">
    <name type="scientific">Candidatus Nitrohelix vancouverensis</name>
    <dbReference type="NCBI Taxonomy" id="2705534"/>
    <lineage>
        <taxon>Bacteria</taxon>
        <taxon>Pseudomonadati</taxon>
        <taxon>Nitrospinota/Tectimicrobiota group</taxon>
        <taxon>Nitrospinota</taxon>
        <taxon>Nitrospinia</taxon>
        <taxon>Nitrospinales</taxon>
        <taxon>Nitrospinaceae</taxon>
        <taxon>Candidatus Nitrohelix</taxon>
    </lineage>
</organism>
<feature type="transmembrane region" description="Helical" evidence="6">
    <location>
        <begin position="44"/>
        <end position="63"/>
    </location>
</feature>
<dbReference type="InterPro" id="IPR010445">
    <property type="entry name" value="LapA_dom"/>
</dbReference>
<sequence>MRSITVISILLFMILVVSLALVNLEPVEIHYYDLQLNLQTIHSSIIIAILGAFASGFLVAWLFGKYEKVKLKAISIKQNCTINSLEKEVAKLKTTPTLPQIPVQTGDAPKTETVSSSSSR</sequence>
<evidence type="ECO:0000256" key="4">
    <source>
        <dbReference type="ARBA" id="ARBA00023136"/>
    </source>
</evidence>
<evidence type="ECO:0000313" key="8">
    <source>
        <dbReference type="EMBL" id="QPJ66090.1"/>
    </source>
</evidence>
<proteinExistence type="predicted"/>
<dbReference type="Proteomes" id="UP000594464">
    <property type="component" value="Chromosome"/>
</dbReference>
<accession>A0A7T0G459</accession>
<keyword evidence="3 6" id="KW-1133">Transmembrane helix</keyword>
<feature type="domain" description="Lipopolysaccharide assembly protein A" evidence="7">
    <location>
        <begin position="23"/>
        <end position="92"/>
    </location>
</feature>
<keyword evidence="1" id="KW-1003">Cell membrane</keyword>
<evidence type="ECO:0000256" key="3">
    <source>
        <dbReference type="ARBA" id="ARBA00022989"/>
    </source>
</evidence>
<evidence type="ECO:0000259" key="7">
    <source>
        <dbReference type="Pfam" id="PF06305"/>
    </source>
</evidence>
<dbReference type="KEGG" id="nva:G3M78_12085"/>
<evidence type="ECO:0000256" key="2">
    <source>
        <dbReference type="ARBA" id="ARBA00022692"/>
    </source>
</evidence>
<feature type="region of interest" description="Disordered" evidence="5">
    <location>
        <begin position="99"/>
        <end position="120"/>
    </location>
</feature>
<protein>
    <submittedName>
        <fullName evidence="8">LapA family protein</fullName>
    </submittedName>
</protein>
<dbReference type="Pfam" id="PF06305">
    <property type="entry name" value="LapA_dom"/>
    <property type="match status" value="1"/>
</dbReference>
<reference evidence="9" key="1">
    <citation type="submission" date="2020-02" db="EMBL/GenBank/DDBJ databases">
        <title>Genomic and physiological characterization of two novel Nitrospinaceae genera.</title>
        <authorList>
            <person name="Mueller A.J."/>
            <person name="Jung M.-Y."/>
            <person name="Strachan C.R."/>
            <person name="Herbold C.W."/>
            <person name="Kirkegaard R.H."/>
            <person name="Daims H."/>
        </authorList>
    </citation>
    <scope>NUCLEOTIDE SEQUENCE [LARGE SCALE GENOMIC DNA]</scope>
</reference>
<dbReference type="EMBL" id="CP048620">
    <property type="protein sequence ID" value="QPJ66090.1"/>
    <property type="molecule type" value="Genomic_DNA"/>
</dbReference>
<evidence type="ECO:0000256" key="1">
    <source>
        <dbReference type="ARBA" id="ARBA00022475"/>
    </source>
</evidence>
<keyword evidence="4 6" id="KW-0472">Membrane</keyword>
<name>A0A7T0G459_9BACT</name>
<dbReference type="GO" id="GO:0005886">
    <property type="term" value="C:plasma membrane"/>
    <property type="evidence" value="ECO:0007669"/>
    <property type="project" value="InterPro"/>
</dbReference>
<gene>
    <name evidence="8" type="ORF">G3M78_12085</name>
</gene>
<dbReference type="AlphaFoldDB" id="A0A7T0G459"/>
<evidence type="ECO:0000256" key="5">
    <source>
        <dbReference type="SAM" id="MobiDB-lite"/>
    </source>
</evidence>
<evidence type="ECO:0000256" key="6">
    <source>
        <dbReference type="SAM" id="Phobius"/>
    </source>
</evidence>
<keyword evidence="2 6" id="KW-0812">Transmembrane</keyword>
<evidence type="ECO:0000313" key="9">
    <source>
        <dbReference type="Proteomes" id="UP000594464"/>
    </source>
</evidence>